<dbReference type="NCBIfam" id="NF038229">
    <property type="entry name" value="Glyco4_Geo_Pelo"/>
    <property type="match status" value="1"/>
</dbReference>
<dbReference type="Pfam" id="PF00534">
    <property type="entry name" value="Glycos_transf_1"/>
    <property type="match status" value="1"/>
</dbReference>
<dbReference type="InterPro" id="IPR052622">
    <property type="entry name" value="Glycosyltransferase_G1"/>
</dbReference>
<organism evidence="2 3">
    <name type="scientific">Geothermobacter hydrogeniphilus</name>
    <dbReference type="NCBI Taxonomy" id="1969733"/>
    <lineage>
        <taxon>Bacteria</taxon>
        <taxon>Pseudomonadati</taxon>
        <taxon>Thermodesulfobacteriota</taxon>
        <taxon>Desulfuromonadia</taxon>
        <taxon>Desulfuromonadales</taxon>
        <taxon>Geothermobacteraceae</taxon>
        <taxon>Geothermobacter</taxon>
    </lineage>
</organism>
<gene>
    <name evidence="2" type="ORF">B5V00_09450</name>
</gene>
<accession>A0A1X0Y402</accession>
<dbReference type="PANTHER" id="PTHR46660">
    <property type="match status" value="1"/>
</dbReference>
<keyword evidence="3" id="KW-1185">Reference proteome</keyword>
<dbReference type="OrthoDB" id="9772485at2"/>
<comment type="caution">
    <text evidence="2">The sequence shown here is derived from an EMBL/GenBank/DDBJ whole genome shotgun (WGS) entry which is preliminary data.</text>
</comment>
<dbReference type="SUPFAM" id="SSF53756">
    <property type="entry name" value="UDP-Glycosyltransferase/glycogen phosphorylase"/>
    <property type="match status" value="1"/>
</dbReference>
<proteinExistence type="predicted"/>
<dbReference type="AlphaFoldDB" id="A0A1X0Y402"/>
<feature type="domain" description="Glycosyl transferase family 1" evidence="1">
    <location>
        <begin position="153"/>
        <end position="310"/>
    </location>
</feature>
<protein>
    <recommendedName>
        <fullName evidence="1">Glycosyl transferase family 1 domain-containing protein</fullName>
    </recommendedName>
</protein>
<name>A0A1X0Y402_9BACT</name>
<reference evidence="2 3" key="1">
    <citation type="submission" date="2017-03" db="EMBL/GenBank/DDBJ databases">
        <title>Genome sequence of Geothermobacter sp. EPR-M, Deep-Sea Iron Reducer.</title>
        <authorList>
            <person name="Tully B."/>
            <person name="Savalia P."/>
            <person name="Abuyen K."/>
            <person name="Baughan C."/>
            <person name="Romero E."/>
            <person name="Ronkowski C."/>
            <person name="Torres B."/>
            <person name="Tremblay J."/>
            <person name="Trujillo A."/>
            <person name="Tyler M."/>
            <person name="Perez-Rodriguez I."/>
            <person name="Amend J."/>
        </authorList>
    </citation>
    <scope>NUCLEOTIDE SEQUENCE [LARGE SCALE GENOMIC DNA]</scope>
    <source>
        <strain evidence="2 3">EPR-M</strain>
    </source>
</reference>
<evidence type="ECO:0000259" key="1">
    <source>
        <dbReference type="Pfam" id="PF00534"/>
    </source>
</evidence>
<sequence length="354" mass="38963">MKLLIVIPRQSRTTGNHVTASRFAGRLRQLGWDIRRVETDPQDPTPIVAELRQQRPNLALLLHAWRSGRPWLQVPAVDRVPFAVLMTGTDINRDLDIPDRAAIIRQVHQQAATVIVQNRIAFEQLHKKDLPWLDKLRLLPPGIELGADDFPLRERLQLGSKDLLLLHPASIRPVKGNLELLRMSAAIFRSGRPVCLAFCGPILDHSYGAAFIAALKDHPRARYLGEIPCAAMPSAMRQADLVLNNSVSEGVANALVEAATIGRPILARDIPGNRAVVRPGHNGLLYTDDDEFQRLALKLLDDAELRRILSRPDPHSYAAETEGRQLAAILAAIMAGSAIPGDRTGDGDTPAKPC</sequence>
<dbReference type="Gene3D" id="3.40.50.2000">
    <property type="entry name" value="Glycogen Phosphorylase B"/>
    <property type="match status" value="2"/>
</dbReference>
<dbReference type="GO" id="GO:0016757">
    <property type="term" value="F:glycosyltransferase activity"/>
    <property type="evidence" value="ECO:0007669"/>
    <property type="project" value="InterPro"/>
</dbReference>
<dbReference type="RefSeq" id="WP_085010536.1">
    <property type="nucleotide sequence ID" value="NZ_NAAD01000010.1"/>
</dbReference>
<dbReference type="InterPro" id="IPR001296">
    <property type="entry name" value="Glyco_trans_1"/>
</dbReference>
<evidence type="ECO:0000313" key="3">
    <source>
        <dbReference type="Proteomes" id="UP000193136"/>
    </source>
</evidence>
<dbReference type="EMBL" id="NAAD01000010">
    <property type="protein sequence ID" value="ORJ59886.1"/>
    <property type="molecule type" value="Genomic_DNA"/>
</dbReference>
<dbReference type="Proteomes" id="UP000193136">
    <property type="component" value="Unassembled WGS sequence"/>
</dbReference>
<dbReference type="PANTHER" id="PTHR46660:SF2">
    <property type="entry name" value="GLYCOSYLTRANSFERASE 1 DOMAIN-CONTAINING PROTEIN 1"/>
    <property type="match status" value="1"/>
</dbReference>
<dbReference type="STRING" id="1969733.B5V00_09450"/>
<dbReference type="CDD" id="cd03801">
    <property type="entry name" value="GT4_PimA-like"/>
    <property type="match status" value="1"/>
</dbReference>
<evidence type="ECO:0000313" key="2">
    <source>
        <dbReference type="EMBL" id="ORJ59886.1"/>
    </source>
</evidence>